<protein>
    <submittedName>
        <fullName evidence="2">Uncharacterized protein</fullName>
    </submittedName>
</protein>
<gene>
    <name evidence="2" type="ORF">B0T18DRAFT_316148</name>
</gene>
<evidence type="ECO:0000256" key="1">
    <source>
        <dbReference type="SAM" id="MobiDB-lite"/>
    </source>
</evidence>
<dbReference type="EMBL" id="JAUKUD010000001">
    <property type="protein sequence ID" value="KAK0754078.1"/>
    <property type="molecule type" value="Genomic_DNA"/>
</dbReference>
<feature type="compositionally biased region" description="Basic and acidic residues" evidence="1">
    <location>
        <begin position="1"/>
        <end position="23"/>
    </location>
</feature>
<dbReference type="AlphaFoldDB" id="A0AA40KCE5"/>
<accession>A0AA40KCE5</accession>
<feature type="region of interest" description="Disordered" evidence="1">
    <location>
        <begin position="1"/>
        <end position="117"/>
    </location>
</feature>
<organism evidence="2 3">
    <name type="scientific">Schizothecium vesticola</name>
    <dbReference type="NCBI Taxonomy" id="314040"/>
    <lineage>
        <taxon>Eukaryota</taxon>
        <taxon>Fungi</taxon>
        <taxon>Dikarya</taxon>
        <taxon>Ascomycota</taxon>
        <taxon>Pezizomycotina</taxon>
        <taxon>Sordariomycetes</taxon>
        <taxon>Sordariomycetidae</taxon>
        <taxon>Sordariales</taxon>
        <taxon>Schizotheciaceae</taxon>
        <taxon>Schizothecium</taxon>
    </lineage>
</organism>
<feature type="compositionally biased region" description="Polar residues" evidence="1">
    <location>
        <begin position="135"/>
        <end position="154"/>
    </location>
</feature>
<name>A0AA40KCE5_9PEZI</name>
<evidence type="ECO:0000313" key="3">
    <source>
        <dbReference type="Proteomes" id="UP001172155"/>
    </source>
</evidence>
<feature type="region of interest" description="Disordered" evidence="1">
    <location>
        <begin position="135"/>
        <end position="155"/>
    </location>
</feature>
<evidence type="ECO:0000313" key="2">
    <source>
        <dbReference type="EMBL" id="KAK0754078.1"/>
    </source>
</evidence>
<reference evidence="2" key="1">
    <citation type="submission" date="2023-06" db="EMBL/GenBank/DDBJ databases">
        <title>Genome-scale phylogeny and comparative genomics of the fungal order Sordariales.</title>
        <authorList>
            <consortium name="Lawrence Berkeley National Laboratory"/>
            <person name="Hensen N."/>
            <person name="Bonometti L."/>
            <person name="Westerberg I."/>
            <person name="Brannstrom I.O."/>
            <person name="Guillou S."/>
            <person name="Cros-Aarteil S."/>
            <person name="Calhoun S."/>
            <person name="Haridas S."/>
            <person name="Kuo A."/>
            <person name="Mondo S."/>
            <person name="Pangilinan J."/>
            <person name="Riley R."/>
            <person name="LaButti K."/>
            <person name="Andreopoulos B."/>
            <person name="Lipzen A."/>
            <person name="Chen C."/>
            <person name="Yanf M."/>
            <person name="Daum C."/>
            <person name="Ng V."/>
            <person name="Clum A."/>
            <person name="Steindorff A."/>
            <person name="Ohm R."/>
            <person name="Martin F."/>
            <person name="Silar P."/>
            <person name="Natvig D."/>
            <person name="Lalanne C."/>
            <person name="Gautier V."/>
            <person name="Ament-velasquez S.L."/>
            <person name="Kruys A."/>
            <person name="Hutchinson M.I."/>
            <person name="Powell A.J."/>
            <person name="Barry K."/>
            <person name="Miller A.N."/>
            <person name="Grigoriev I.V."/>
            <person name="Debuchy R."/>
            <person name="Gladieux P."/>
            <person name="Thoren M.H."/>
            <person name="Johannesson H."/>
        </authorList>
    </citation>
    <scope>NUCLEOTIDE SEQUENCE</scope>
    <source>
        <strain evidence="2">SMH3187-1</strain>
    </source>
</reference>
<comment type="caution">
    <text evidence="2">The sequence shown here is derived from an EMBL/GenBank/DDBJ whole genome shotgun (WGS) entry which is preliminary data.</text>
</comment>
<dbReference type="Proteomes" id="UP001172155">
    <property type="component" value="Unassembled WGS sequence"/>
</dbReference>
<proteinExistence type="predicted"/>
<sequence>MESKGTKSDPKGKSRASDAEPREPSSNGTGQHQREQGDTILTRIAKSAAAVPSALLGSHTRGSELPRLGASEKGESSRSGQRPGVEGEISAQTFDRTQPAAGAPASALRTGQAQEHIAREEESFADFLDGTTIEQTLPGTAPQWPNLSSGSIQGTHIGAEGAQTALEQEALDGRDVVALLSTMDDEPEPDFAALDALEPGDISKLQEALFSQGQGSTPIAWDSLFNFIPPYLRDGAAMDGIGEPAGFERSMHLGMGVGADEAWQPWIEQWSRVLTDYQDDVWGDLGHLREEARVEVQRLQEVRPDEKPPQPTSLLRLRAILGHLRGTTLLPCGSER</sequence>
<keyword evidence="3" id="KW-1185">Reference proteome</keyword>